<dbReference type="Gene3D" id="2.40.128.690">
    <property type="entry name" value="YycH protein, domain 3-like"/>
    <property type="match status" value="1"/>
</dbReference>
<gene>
    <name evidence="2" type="ORF">SAMN05421737_10924</name>
</gene>
<evidence type="ECO:0000259" key="1">
    <source>
        <dbReference type="Pfam" id="PF09648"/>
    </source>
</evidence>
<dbReference type="InterPro" id="IPR018604">
    <property type="entry name" value="YycI-like"/>
</dbReference>
<dbReference type="RefSeq" id="WP_090776200.1">
    <property type="nucleotide sequence ID" value="NZ_FMYM01000009.1"/>
</dbReference>
<name>A0A1G6LWD9_9BACI</name>
<accession>A0A1G6LWD9</accession>
<protein>
    <submittedName>
        <fullName evidence="2">Two-component signal transduction system YycFG, regulatory protein YycI</fullName>
    </submittedName>
</protein>
<feature type="domain" description="Regulatory protein YycH-like" evidence="1">
    <location>
        <begin position="40"/>
        <end position="258"/>
    </location>
</feature>
<proteinExistence type="predicted"/>
<dbReference type="GO" id="GO:0016020">
    <property type="term" value="C:membrane"/>
    <property type="evidence" value="ECO:0007669"/>
    <property type="project" value="InterPro"/>
</dbReference>
<dbReference type="Pfam" id="PF09648">
    <property type="entry name" value="YycI"/>
    <property type="match status" value="1"/>
</dbReference>
<dbReference type="STRING" id="1464122.SAMN05421737_10924"/>
<evidence type="ECO:0000313" key="3">
    <source>
        <dbReference type="Proteomes" id="UP000242662"/>
    </source>
</evidence>
<dbReference type="Proteomes" id="UP000242662">
    <property type="component" value="Unassembled WGS sequence"/>
</dbReference>
<dbReference type="EMBL" id="FMYM01000009">
    <property type="protein sequence ID" value="SDC47529.1"/>
    <property type="molecule type" value="Genomic_DNA"/>
</dbReference>
<evidence type="ECO:0000313" key="2">
    <source>
        <dbReference type="EMBL" id="SDC47529.1"/>
    </source>
</evidence>
<organism evidence="2 3">
    <name type="scientific">Shouchella lonarensis</name>
    <dbReference type="NCBI Taxonomy" id="1464122"/>
    <lineage>
        <taxon>Bacteria</taxon>
        <taxon>Bacillati</taxon>
        <taxon>Bacillota</taxon>
        <taxon>Bacilli</taxon>
        <taxon>Bacillales</taxon>
        <taxon>Bacillaceae</taxon>
        <taxon>Shouchella</taxon>
    </lineage>
</organism>
<reference evidence="3" key="1">
    <citation type="submission" date="2016-09" db="EMBL/GenBank/DDBJ databases">
        <authorList>
            <person name="Varghese N."/>
            <person name="Submissions S."/>
        </authorList>
    </citation>
    <scope>NUCLEOTIDE SEQUENCE [LARGE SCALE GENOMIC DNA]</scope>
    <source>
        <strain evidence="3">25nlg</strain>
    </source>
</reference>
<dbReference type="OrthoDB" id="2388036at2"/>
<dbReference type="AlphaFoldDB" id="A0A1G6LWD9"/>
<keyword evidence="3" id="KW-1185">Reference proteome</keyword>
<sequence>MNWTRTKSIFIVTFFCLNVFLAWQLMDKVGRSQIGVFDPDNIETRLKENNIKVADVPEEIGNMRESGSVLKGTWEPFTEDDVKSLVAQKANRIADNWWIESTFDSPIDITSDEENGYTAFLSTYIYKGLSYTFSSKDEDSIYFDQKFKQQRTVVPEGAPLELYLNDNNQVTGYVQRYYDFDITVGGRDALKYLQALEVLLDKQHLRRNDHVTHIELSYYQMRTERFSETEYFIPAWTVEIERESGGKKRNETYLVDAISGVVYQWPLESTIGGELEQVEEGKINPFDRVDEYREGGNR</sequence>